<dbReference type="RefSeq" id="WP_136414932.1">
    <property type="nucleotide sequence ID" value="NZ_CP039396.1"/>
</dbReference>
<dbReference type="PANTHER" id="PTHR47197:SF3">
    <property type="entry name" value="DIHYDRO-HEME D1 DEHYDROGENASE"/>
    <property type="match status" value="1"/>
</dbReference>
<keyword evidence="1" id="KW-0732">Signal</keyword>
<dbReference type="Pfam" id="PF16819">
    <property type="entry name" value="DUF5074"/>
    <property type="match status" value="1"/>
</dbReference>
<feature type="chain" id="PRO_5020194375" description="YncE family protein" evidence="1">
    <location>
        <begin position="21"/>
        <end position="351"/>
    </location>
</feature>
<dbReference type="SUPFAM" id="SSF51004">
    <property type="entry name" value="C-terminal (heme d1) domain of cytochrome cd1-nitrite reductase"/>
    <property type="match status" value="1"/>
</dbReference>
<dbReference type="KEGG" id="ddb:E7747_06810"/>
<evidence type="ECO:0000313" key="2">
    <source>
        <dbReference type="EMBL" id="QCD42009.1"/>
    </source>
</evidence>
<dbReference type="AlphaFoldDB" id="A0A4P7W259"/>
<evidence type="ECO:0000313" key="3">
    <source>
        <dbReference type="Proteomes" id="UP000297149"/>
    </source>
</evidence>
<keyword evidence="3" id="KW-1185">Reference proteome</keyword>
<reference evidence="3" key="1">
    <citation type="submission" date="2019-02" db="EMBL/GenBank/DDBJ databases">
        <title>Isolation and identification of novel species under the genus Muribaculum.</title>
        <authorList>
            <person name="Miyake S."/>
            <person name="Ding Y."/>
            <person name="Low A."/>
            <person name="Soh M."/>
            <person name="Seedorf H."/>
        </authorList>
    </citation>
    <scope>NUCLEOTIDE SEQUENCE [LARGE SCALE GENOMIC DNA]</scope>
    <source>
        <strain evidence="3">H5</strain>
    </source>
</reference>
<name>A0A4P7W259_9BACT</name>
<dbReference type="PANTHER" id="PTHR47197">
    <property type="entry name" value="PROTEIN NIRF"/>
    <property type="match status" value="1"/>
</dbReference>
<accession>A0A4P7W259</accession>
<feature type="signal peptide" evidence="1">
    <location>
        <begin position="1"/>
        <end position="20"/>
    </location>
</feature>
<dbReference type="InterPro" id="IPR051200">
    <property type="entry name" value="Host-pathogen_enzymatic-act"/>
</dbReference>
<sequence>MNLGKYFALALCALSFTACSNDDDNDVLPDDVPGFYAGKTVLVLNNGNMSGNIPGSLSSIDMATGTVTNNVFREANGRVLGDTPQGAIIHGSKLYVAVTQSNIIEVINPITMKSIKTIQPTGEGSSPRSLTAKDGYVYVTMFDGYVSRIDTLSLAIDKTLKLGPCPEELGIVGNNLYVAVSDGYNTSNNCVDGYVSKINIPTFTEEAKINAGINTNKLVTNGHDVFVICTGNYSDVNPTLKRIKSDDSVETLFEASLMAINGNTLYTINDPYVTPTYWSYDIVTGTKTQLDLEKLITPSAIGVNPFTNNLFVASYSVPYGYREPCIVNEYTATGNFVDQYNVGVGAGCFVF</sequence>
<dbReference type="InterPro" id="IPR015943">
    <property type="entry name" value="WD40/YVTN_repeat-like_dom_sf"/>
</dbReference>
<dbReference type="EMBL" id="CP039396">
    <property type="protein sequence ID" value="QCD42009.1"/>
    <property type="molecule type" value="Genomic_DNA"/>
</dbReference>
<evidence type="ECO:0008006" key="4">
    <source>
        <dbReference type="Google" id="ProtNLM"/>
    </source>
</evidence>
<proteinExistence type="predicted"/>
<gene>
    <name evidence="2" type="ORF">E7747_06810</name>
</gene>
<protein>
    <recommendedName>
        <fullName evidence="4">YncE family protein</fullName>
    </recommendedName>
</protein>
<dbReference type="InterPro" id="IPR011048">
    <property type="entry name" value="Haem_d1_sf"/>
</dbReference>
<dbReference type="Proteomes" id="UP000297149">
    <property type="component" value="Chromosome"/>
</dbReference>
<organism evidence="2 3">
    <name type="scientific">Duncaniella dubosii</name>
    <dbReference type="NCBI Taxonomy" id="2518971"/>
    <lineage>
        <taxon>Bacteria</taxon>
        <taxon>Pseudomonadati</taxon>
        <taxon>Bacteroidota</taxon>
        <taxon>Bacteroidia</taxon>
        <taxon>Bacteroidales</taxon>
        <taxon>Muribaculaceae</taxon>
        <taxon>Duncaniella</taxon>
    </lineage>
</organism>
<evidence type="ECO:0000256" key="1">
    <source>
        <dbReference type="SAM" id="SignalP"/>
    </source>
</evidence>
<dbReference type="InterPro" id="IPR031815">
    <property type="entry name" value="DUF5074"/>
</dbReference>
<dbReference type="Gene3D" id="2.130.10.10">
    <property type="entry name" value="YVTN repeat-like/Quinoprotein amine dehydrogenase"/>
    <property type="match status" value="1"/>
</dbReference>
<dbReference type="PROSITE" id="PS51257">
    <property type="entry name" value="PROKAR_LIPOPROTEIN"/>
    <property type="match status" value="1"/>
</dbReference>